<dbReference type="Gene3D" id="6.10.140.1340">
    <property type="match status" value="1"/>
</dbReference>
<gene>
    <name evidence="3" type="ORF">EHO57_07790</name>
    <name evidence="4" type="ORF">EHQ53_06960</name>
</gene>
<reference evidence="4" key="1">
    <citation type="submission" date="2018-10" db="EMBL/GenBank/DDBJ databases">
        <authorList>
            <person name="Vincent A.T."/>
            <person name="Schiettekatte O."/>
            <person name="Bourhy P."/>
            <person name="Veyrier F.J."/>
            <person name="Picardeau M."/>
        </authorList>
    </citation>
    <scope>NUCLEOTIDE SEQUENCE</scope>
    <source>
        <strain evidence="4">201702690</strain>
    </source>
</reference>
<feature type="transmembrane region" description="Helical" evidence="1">
    <location>
        <begin position="39"/>
        <end position="63"/>
    </location>
</feature>
<dbReference type="EMBL" id="RQGC01000004">
    <property type="protein sequence ID" value="TGL41934.1"/>
    <property type="molecule type" value="Genomic_DNA"/>
</dbReference>
<dbReference type="Proteomes" id="UP000297273">
    <property type="component" value="Unassembled WGS sequence"/>
</dbReference>
<reference evidence="3 6" key="2">
    <citation type="journal article" date="2019" name="PLoS Negl. Trop. Dis.">
        <title>Revisiting the worldwide diversity of Leptospira species in the environment.</title>
        <authorList>
            <person name="Vincent A.T."/>
            <person name="Schiettekatte O."/>
            <person name="Bourhy P."/>
            <person name="Veyrier F.J."/>
            <person name="Picardeau M."/>
        </authorList>
    </citation>
    <scope>NUCLEOTIDE SEQUENCE [LARGE SCALE GENOMIC DNA]</scope>
    <source>
        <strain evidence="4">201702690</strain>
        <strain evidence="3 6">SSW18</strain>
    </source>
</reference>
<keyword evidence="1" id="KW-1133">Transmembrane helix</keyword>
<dbReference type="RefSeq" id="WP_135644451.1">
    <property type="nucleotide sequence ID" value="NZ_RQER01000004.1"/>
</dbReference>
<dbReference type="EMBL" id="RQER01000004">
    <property type="protein sequence ID" value="TGK03178.1"/>
    <property type="molecule type" value="Genomic_DNA"/>
</dbReference>
<feature type="transmembrane region" description="Helical" evidence="1">
    <location>
        <begin position="14"/>
        <end position="33"/>
    </location>
</feature>
<evidence type="ECO:0000313" key="5">
    <source>
        <dbReference type="Proteomes" id="UP000297273"/>
    </source>
</evidence>
<dbReference type="OrthoDB" id="345923at2"/>
<evidence type="ECO:0000259" key="2">
    <source>
        <dbReference type="Pfam" id="PF11127"/>
    </source>
</evidence>
<name>A0A5F1ZU12_9LEPT</name>
<sequence length="79" mass="8766">MTQKKATTWYLERVLFAIAGTFSLIGLYVGYFLTPWGLALNLLVSLNLLLFATVRFCPAAYILSKLGVPYKCEGKEASV</sequence>
<comment type="caution">
    <text evidence="3">The sequence shown here is derived from an EMBL/GenBank/DDBJ whole genome shotgun (WGS) entry which is preliminary data.</text>
</comment>
<dbReference type="Pfam" id="PF11127">
    <property type="entry name" value="YgaP-like_TM"/>
    <property type="match status" value="1"/>
</dbReference>
<evidence type="ECO:0000313" key="4">
    <source>
        <dbReference type="EMBL" id="TGL41934.1"/>
    </source>
</evidence>
<keyword evidence="1" id="KW-0472">Membrane</keyword>
<evidence type="ECO:0000313" key="6">
    <source>
        <dbReference type="Proteomes" id="UP000297946"/>
    </source>
</evidence>
<organism evidence="3 6">
    <name type="scientific">Leptospira langatensis</name>
    <dbReference type="NCBI Taxonomy" id="2484983"/>
    <lineage>
        <taxon>Bacteria</taxon>
        <taxon>Pseudomonadati</taxon>
        <taxon>Spirochaetota</taxon>
        <taxon>Spirochaetia</taxon>
        <taxon>Leptospirales</taxon>
        <taxon>Leptospiraceae</taxon>
        <taxon>Leptospira</taxon>
    </lineage>
</organism>
<dbReference type="InterPro" id="IPR021309">
    <property type="entry name" value="YgaP-like_TM"/>
</dbReference>
<keyword evidence="1" id="KW-0812">Transmembrane</keyword>
<evidence type="ECO:0000256" key="1">
    <source>
        <dbReference type="SAM" id="Phobius"/>
    </source>
</evidence>
<protein>
    <submittedName>
        <fullName evidence="3">DUF2892 domain-containing protein</fullName>
    </submittedName>
</protein>
<accession>A0A5F1ZU12</accession>
<dbReference type="AlphaFoldDB" id="A0A5F1ZU12"/>
<evidence type="ECO:0000313" key="3">
    <source>
        <dbReference type="EMBL" id="TGK03178.1"/>
    </source>
</evidence>
<feature type="domain" description="Inner membrane protein YgaP-like transmembrane" evidence="2">
    <location>
        <begin position="11"/>
        <end position="64"/>
    </location>
</feature>
<proteinExistence type="predicted"/>
<keyword evidence="5" id="KW-1185">Reference proteome</keyword>
<dbReference type="Proteomes" id="UP000297946">
    <property type="component" value="Unassembled WGS sequence"/>
</dbReference>